<keyword evidence="1" id="KW-1133">Transmembrane helix</keyword>
<dbReference type="Proteomes" id="UP001549162">
    <property type="component" value="Unassembled WGS sequence"/>
</dbReference>
<feature type="transmembrane region" description="Helical" evidence="1">
    <location>
        <begin position="6"/>
        <end position="28"/>
    </location>
</feature>
<dbReference type="EMBL" id="JBEPMA010000002">
    <property type="protein sequence ID" value="MET3616856.1"/>
    <property type="molecule type" value="Genomic_DNA"/>
</dbReference>
<evidence type="ECO:0000313" key="2">
    <source>
        <dbReference type="EMBL" id="MET3616856.1"/>
    </source>
</evidence>
<evidence type="ECO:0000256" key="1">
    <source>
        <dbReference type="SAM" id="Phobius"/>
    </source>
</evidence>
<accession>A0ABV2J9B7</accession>
<dbReference type="RefSeq" id="WP_354366861.1">
    <property type="nucleotide sequence ID" value="NZ_JBEPMA010000002.1"/>
</dbReference>
<keyword evidence="3" id="KW-1185">Reference proteome</keyword>
<comment type="caution">
    <text evidence="2">The sequence shown here is derived from an EMBL/GenBank/DDBJ whole genome shotgun (WGS) entry which is preliminary data.</text>
</comment>
<sequence>MKNKNITFIPILAVVIMLSSIIKLPSIFPGAEFQMSAPISVLIAMLFGAKIYITAGVLASFLSFTLSISNVYGIVVALVFRIGVIVFIMLVKNKNLCLIFSGAFGSLLSRIVLSKIVGVSFISLLLPAIPGMIMTGIISKILYDRLYEILKKYISVEGLV</sequence>
<organism evidence="2 3">
    <name type="scientific">Peptoniphilus olsenii</name>
    <dbReference type="NCBI Taxonomy" id="411570"/>
    <lineage>
        <taxon>Bacteria</taxon>
        <taxon>Bacillati</taxon>
        <taxon>Bacillota</taxon>
        <taxon>Tissierellia</taxon>
        <taxon>Tissierellales</taxon>
        <taxon>Peptoniphilaceae</taxon>
        <taxon>Peptoniphilus</taxon>
    </lineage>
</organism>
<keyword evidence="1" id="KW-0812">Transmembrane</keyword>
<feature type="transmembrane region" description="Helical" evidence="1">
    <location>
        <begin position="119"/>
        <end position="143"/>
    </location>
</feature>
<keyword evidence="1" id="KW-0472">Membrane</keyword>
<protein>
    <submittedName>
        <fullName evidence="2">Uncharacterized protein</fullName>
    </submittedName>
</protein>
<evidence type="ECO:0000313" key="3">
    <source>
        <dbReference type="Proteomes" id="UP001549162"/>
    </source>
</evidence>
<feature type="transmembrane region" description="Helical" evidence="1">
    <location>
        <begin position="71"/>
        <end position="91"/>
    </location>
</feature>
<gene>
    <name evidence="2" type="ORF">ABID14_000481</name>
</gene>
<name>A0ABV2J9B7_9FIRM</name>
<feature type="transmembrane region" description="Helical" evidence="1">
    <location>
        <begin position="40"/>
        <end position="65"/>
    </location>
</feature>
<proteinExistence type="predicted"/>
<reference evidence="2 3" key="1">
    <citation type="submission" date="2024-06" db="EMBL/GenBank/DDBJ databases">
        <title>Genomic Encyclopedia of Type Strains, Phase IV (KMG-IV): sequencing the most valuable type-strain genomes for metagenomic binning, comparative biology and taxonomic classification.</title>
        <authorList>
            <person name="Goeker M."/>
        </authorList>
    </citation>
    <scope>NUCLEOTIDE SEQUENCE [LARGE SCALE GENOMIC DNA]</scope>
    <source>
        <strain evidence="2 3">DSM 21460</strain>
    </source>
</reference>